<gene>
    <name evidence="7" type="ORF">ACCAA_270096</name>
</gene>
<dbReference type="STRING" id="1860102.ACCAA_270096"/>
<organism evidence="7 8">
    <name type="scientific">Candidatus Accumulibacter aalborgensis</name>
    <dbReference type="NCBI Taxonomy" id="1860102"/>
    <lineage>
        <taxon>Bacteria</taxon>
        <taxon>Pseudomonadati</taxon>
        <taxon>Pseudomonadota</taxon>
        <taxon>Betaproteobacteria</taxon>
        <taxon>Candidatus Accumulibacter</taxon>
    </lineage>
</organism>
<keyword evidence="4 5" id="KW-0472">Membrane</keyword>
<dbReference type="GO" id="GO:0055085">
    <property type="term" value="P:transmembrane transport"/>
    <property type="evidence" value="ECO:0007669"/>
    <property type="project" value="InterPro"/>
</dbReference>
<dbReference type="SUPFAM" id="SSF161098">
    <property type="entry name" value="MetI-like"/>
    <property type="match status" value="1"/>
</dbReference>
<evidence type="ECO:0000256" key="5">
    <source>
        <dbReference type="SAM" id="Phobius"/>
    </source>
</evidence>
<accession>A0A1A8XPI7</accession>
<dbReference type="Proteomes" id="UP000199169">
    <property type="component" value="Unassembled WGS sequence"/>
</dbReference>
<dbReference type="NCBIfam" id="NF038017">
    <property type="entry name" value="ABC_perm1"/>
    <property type="match status" value="1"/>
</dbReference>
<evidence type="ECO:0000256" key="4">
    <source>
        <dbReference type="ARBA" id="ARBA00023136"/>
    </source>
</evidence>
<dbReference type="EMBL" id="FLQX01000102">
    <property type="protein sequence ID" value="SBT05853.1"/>
    <property type="molecule type" value="Genomic_DNA"/>
</dbReference>
<evidence type="ECO:0000256" key="1">
    <source>
        <dbReference type="ARBA" id="ARBA00004651"/>
    </source>
</evidence>
<feature type="transmembrane region" description="Helical" evidence="5">
    <location>
        <begin position="69"/>
        <end position="92"/>
    </location>
</feature>
<dbReference type="InterPro" id="IPR049783">
    <property type="entry name" value="ABC_perm_TupB-like"/>
</dbReference>
<dbReference type="PANTHER" id="PTHR43632">
    <property type="entry name" value="PERMEASE COMPONENT OF TUNGSTATE ABC TRANSPORTER"/>
    <property type="match status" value="1"/>
</dbReference>
<dbReference type="PANTHER" id="PTHR43632:SF1">
    <property type="entry name" value="PERMEASE COMPONENT OF TUNGSTATE ABC TRANSPORTER"/>
    <property type="match status" value="1"/>
</dbReference>
<dbReference type="InterPro" id="IPR000515">
    <property type="entry name" value="MetI-like"/>
</dbReference>
<protein>
    <submittedName>
        <fullName evidence="7">Binding-protein-dependent transport systems inner membrane component</fullName>
    </submittedName>
</protein>
<evidence type="ECO:0000256" key="2">
    <source>
        <dbReference type="ARBA" id="ARBA00022692"/>
    </source>
</evidence>
<feature type="transmembrane region" description="Helical" evidence="5">
    <location>
        <begin position="211"/>
        <end position="232"/>
    </location>
</feature>
<dbReference type="CDD" id="cd06261">
    <property type="entry name" value="TM_PBP2"/>
    <property type="match status" value="1"/>
</dbReference>
<dbReference type="Gene3D" id="1.10.3720.10">
    <property type="entry name" value="MetI-like"/>
    <property type="match status" value="1"/>
</dbReference>
<dbReference type="PROSITE" id="PS50928">
    <property type="entry name" value="ABC_TM1"/>
    <property type="match status" value="1"/>
</dbReference>
<feature type="transmembrane region" description="Helical" evidence="5">
    <location>
        <begin position="151"/>
        <end position="172"/>
    </location>
</feature>
<evidence type="ECO:0000313" key="7">
    <source>
        <dbReference type="EMBL" id="SBT05853.1"/>
    </source>
</evidence>
<feature type="transmembrane region" description="Helical" evidence="5">
    <location>
        <begin position="29"/>
        <end position="57"/>
    </location>
</feature>
<dbReference type="AlphaFoldDB" id="A0A1A8XPI7"/>
<dbReference type="InterPro" id="IPR035906">
    <property type="entry name" value="MetI-like_sf"/>
</dbReference>
<evidence type="ECO:0000259" key="6">
    <source>
        <dbReference type="PROSITE" id="PS50928"/>
    </source>
</evidence>
<reference evidence="7 8" key="1">
    <citation type="submission" date="2016-06" db="EMBL/GenBank/DDBJ databases">
        <authorList>
            <person name="Kjaerup R.B."/>
            <person name="Dalgaard T.S."/>
            <person name="Juul-Madsen H.R."/>
        </authorList>
    </citation>
    <scope>NUCLEOTIDE SEQUENCE [LARGE SCALE GENOMIC DNA]</scope>
    <source>
        <strain evidence="7">3</strain>
    </source>
</reference>
<evidence type="ECO:0000256" key="3">
    <source>
        <dbReference type="ARBA" id="ARBA00022989"/>
    </source>
</evidence>
<name>A0A1A8XPI7_9PROT</name>
<sequence>MRRISKRPLELLDATQAALHLLLSGDADLWRIVGVSLSVTLRAMLIAMPLGISVGYLLASARFPGRRPLIVVTQGLLASPTVVVGLILYLLLSRQGVFGQLHLLFTQTAMVIGQVLIALPALIAFSLSAIQGADPRARETAVALGASVPRIAWTMLVEVRFALMVAVCNAFGRVISEIGCSLMVGGNIAGVTRNMPTAIALETSKGDFAQGIALGIVLLVVALSINSAFAFFQGESRR</sequence>
<dbReference type="GO" id="GO:0005886">
    <property type="term" value="C:plasma membrane"/>
    <property type="evidence" value="ECO:0007669"/>
    <property type="project" value="UniProtKB-SubCell"/>
</dbReference>
<keyword evidence="8" id="KW-1185">Reference proteome</keyword>
<keyword evidence="3 5" id="KW-1133">Transmembrane helix</keyword>
<evidence type="ECO:0000313" key="8">
    <source>
        <dbReference type="Proteomes" id="UP000199169"/>
    </source>
</evidence>
<proteinExistence type="predicted"/>
<feature type="transmembrane region" description="Helical" evidence="5">
    <location>
        <begin position="104"/>
        <end position="130"/>
    </location>
</feature>
<feature type="domain" description="ABC transmembrane type-1" evidence="6">
    <location>
        <begin position="33"/>
        <end position="229"/>
    </location>
</feature>
<keyword evidence="2 5" id="KW-0812">Transmembrane</keyword>
<comment type="subcellular location">
    <subcellularLocation>
        <location evidence="1">Cell membrane</location>
        <topology evidence="1">Multi-pass membrane protein</topology>
    </subcellularLocation>
</comment>